<dbReference type="InterPro" id="IPR001279">
    <property type="entry name" value="Metallo-B-lactamas"/>
</dbReference>
<gene>
    <name evidence="6" type="ORF">BIP78_0937</name>
</gene>
<dbReference type="AlphaFoldDB" id="A0A410FUJ1"/>
<keyword evidence="2" id="KW-0479">Metal-binding</keyword>
<dbReference type="InterPro" id="IPR036866">
    <property type="entry name" value="RibonucZ/Hydroxyglut_hydro"/>
</dbReference>
<dbReference type="PANTHER" id="PTHR46233:SF3">
    <property type="entry name" value="HYDROXYACYLGLUTATHIONE HYDROLASE GLOC"/>
    <property type="match status" value="1"/>
</dbReference>
<dbReference type="Proteomes" id="UP000287233">
    <property type="component" value="Chromosome"/>
</dbReference>
<evidence type="ECO:0000313" key="7">
    <source>
        <dbReference type="Proteomes" id="UP000287233"/>
    </source>
</evidence>
<dbReference type="InterPro" id="IPR051453">
    <property type="entry name" value="MBL_Glyoxalase_II"/>
</dbReference>
<keyword evidence="3 6" id="KW-0378">Hydrolase</keyword>
<comment type="cofactor">
    <cofactor evidence="1">
        <name>Zn(2+)</name>
        <dbReference type="ChEBI" id="CHEBI:29105"/>
    </cofactor>
</comment>
<dbReference type="Pfam" id="PF00753">
    <property type="entry name" value="Lactamase_B"/>
    <property type="match status" value="1"/>
</dbReference>
<accession>A0A410FUJ1</accession>
<dbReference type="KEGG" id="bih:BIP78_0937"/>
<name>A0A410FUJ1_BIPS1</name>
<feature type="domain" description="Metallo-beta-lactamase" evidence="5">
    <location>
        <begin position="7"/>
        <end position="171"/>
    </location>
</feature>
<dbReference type="SUPFAM" id="SSF56281">
    <property type="entry name" value="Metallo-hydrolase/oxidoreductase"/>
    <property type="match status" value="1"/>
</dbReference>
<protein>
    <submittedName>
        <fullName evidence="6">MBL-fold metallo-hydrolase superfamily</fullName>
    </submittedName>
</protein>
<evidence type="ECO:0000313" key="6">
    <source>
        <dbReference type="EMBL" id="QAA76703.1"/>
    </source>
</evidence>
<keyword evidence="4" id="KW-0862">Zinc</keyword>
<dbReference type="SMART" id="SM00849">
    <property type="entry name" value="Lactamase_B"/>
    <property type="match status" value="1"/>
</dbReference>
<evidence type="ECO:0000256" key="1">
    <source>
        <dbReference type="ARBA" id="ARBA00001947"/>
    </source>
</evidence>
<dbReference type="GO" id="GO:0016787">
    <property type="term" value="F:hydrolase activity"/>
    <property type="evidence" value="ECO:0007669"/>
    <property type="project" value="UniProtKB-KW"/>
</dbReference>
<dbReference type="PANTHER" id="PTHR46233">
    <property type="entry name" value="HYDROXYACYLGLUTATHIONE HYDROLASE GLOC"/>
    <property type="match status" value="1"/>
</dbReference>
<proteinExistence type="predicted"/>
<evidence type="ECO:0000259" key="5">
    <source>
        <dbReference type="SMART" id="SM00849"/>
    </source>
</evidence>
<reference evidence="7" key="1">
    <citation type="submission" date="2018-12" db="EMBL/GenBank/DDBJ databases">
        <title>Complete genome sequence of an uncultured bacterium of the candidate phylum Bipolaricaulota.</title>
        <authorList>
            <person name="Kadnikov V.V."/>
            <person name="Mardanov A.V."/>
            <person name="Beletsky A.V."/>
            <person name="Frank Y.A."/>
            <person name="Karnachuk O.V."/>
            <person name="Ravin N.V."/>
        </authorList>
    </citation>
    <scope>NUCLEOTIDE SEQUENCE [LARGE SCALE GENOMIC DNA]</scope>
</reference>
<organism evidence="6 7">
    <name type="scientific">Bipolaricaulis sibiricus</name>
    <dbReference type="NCBI Taxonomy" id="2501609"/>
    <lineage>
        <taxon>Bacteria</taxon>
        <taxon>Candidatus Bipolaricaulota</taxon>
        <taxon>Candidatus Bipolaricaulia</taxon>
        <taxon>Candidatus Bipolaricaulales</taxon>
        <taxon>Candidatus Bipolaricaulaceae</taxon>
        <taxon>Candidatus Bipolaricaulis</taxon>
    </lineage>
</organism>
<evidence type="ECO:0000256" key="3">
    <source>
        <dbReference type="ARBA" id="ARBA00022801"/>
    </source>
</evidence>
<evidence type="ECO:0000256" key="2">
    <source>
        <dbReference type="ARBA" id="ARBA00022723"/>
    </source>
</evidence>
<evidence type="ECO:0000256" key="4">
    <source>
        <dbReference type="ARBA" id="ARBA00022833"/>
    </source>
</evidence>
<dbReference type="EMBL" id="CP034928">
    <property type="protein sequence ID" value="QAA76703.1"/>
    <property type="molecule type" value="Genomic_DNA"/>
</dbReference>
<dbReference type="Gene3D" id="3.60.15.10">
    <property type="entry name" value="Ribonuclease Z/Hydroxyacylglutathione hydrolase-like"/>
    <property type="match status" value="1"/>
</dbReference>
<sequence>MVVGSLRTNAYVLAADGEAALVDPGDAAPHLDTAWDGHLLRYILLTHGHFDHADGAEIVHARTGAPVLYHPDEASTFWTMGRRPPPLGQALAEGARLPLGGDELVVWHLPGHSPGSVAFLWEKGKVAVVGDVLFARSVGRSDLPGGSWDVLRRSLSRLLGLDDEWRILPGHGPATSIGQERLHNPYLQDLDHARP</sequence>
<dbReference type="GO" id="GO:0046872">
    <property type="term" value="F:metal ion binding"/>
    <property type="evidence" value="ECO:0007669"/>
    <property type="project" value="UniProtKB-KW"/>
</dbReference>